<dbReference type="Pfam" id="PF13304">
    <property type="entry name" value="AAA_21"/>
    <property type="match status" value="1"/>
</dbReference>
<dbReference type="NCBIfam" id="NF045780">
    <property type="entry name" value="TrlF_fam_ATP"/>
    <property type="match status" value="1"/>
</dbReference>
<feature type="coiled-coil region" evidence="1">
    <location>
        <begin position="630"/>
        <end position="664"/>
    </location>
</feature>
<dbReference type="PANTHER" id="PTHR32182:SF22">
    <property type="entry name" value="ATP-DEPENDENT ENDONUCLEASE, OLD FAMILY-RELATED"/>
    <property type="match status" value="1"/>
</dbReference>
<dbReference type="Gene3D" id="3.40.50.300">
    <property type="entry name" value="P-loop containing nucleotide triphosphate hydrolases"/>
    <property type="match status" value="2"/>
</dbReference>
<dbReference type="InterPro" id="IPR027417">
    <property type="entry name" value="P-loop_NTPase"/>
</dbReference>
<dbReference type="InterPro" id="IPR003959">
    <property type="entry name" value="ATPase_AAA_core"/>
</dbReference>
<keyword evidence="3" id="KW-0547">Nucleotide-binding</keyword>
<sequence length="953" mass="104339">MAQALDTLASRQPTIEVIGVTDYFTTASFRRAADAWARGAGPSIRSLFPNVELRLDIPTTRGSGVNLHLLCPAEEVDALDRFLGSLEFTWRDRPFRADRGGLIDLGRSFSSDPGLDEEAAIREGAKQFKVTFEALRKQFRADAWAKQHCLVALAGGQGDGSSGVRVNDNSFEARRQSIEAFADIIFSANPQQSTFWLGQGADSPTRLRDIYGGTKPCLHGSDAHNVAALGLPAADRFTWLKGDASFETLRTACLAPESRVHIGPLPPTAGHGHGRIRRIGVHGQEWFVGGDVAINPGLVAIIGARGSGKTALADLLAVGAGSNQPFTNAASFIRRAAPLLQGSEVEVEWSHGDVTKRELSTVGESLNASDRAVRYLSQQFVEQLCASDGVSDDLLHEIERVVFNAWPVDQRQGSTTFAEFLDIRLSAARLRQQAELVAIADLGEAITDQRVLKDGLPKRVAERNDQIKRLQALAAQTRDLTKRGGLANSERLSIVSGALELRQQQLQRLDRQVTDLSALADQVRLGRERFRRDASGLRERHSHAGLPDPEWSAFNAEFVGDVDAIIASALATSRTLRSTFAGATDSQEAVPPLDALSADELAKKTFAELRADRQRLQHLVGLDDTRTRQLMRLNDQSDAIRATIAKLENEIAAASEAEARSSEVTQLRLEHYASYFDALLEEENELRNLYAPLGTMLGSFGPSVAKLHFSVRRKVGLDTWAAAGEELIDLRKAGVFRGAGELANIALQELSSGWQSGDGTAAAEAIRSFSAKHSSDLRQQARSGTEDPVVYREWERSVSRWLYAADHVTLSYSLEYDGLDIGRLSPGSRGIVLLLLYLAVDQEETDPLIIDQPEENLDPESVYAELVNLFRQASRRRQIIMVTHNANLVVNTDVDQVIVARCGTVEEGRLPELTYLSGGLEQPAVRKAVCEVLEGGAEAFRQRARRLRLDFAL</sequence>
<comment type="caution">
    <text evidence="3">The sequence shown here is derived from an EMBL/GenBank/DDBJ whole genome shotgun (WGS) entry which is preliminary data.</text>
</comment>
<proteinExistence type="predicted"/>
<keyword evidence="1" id="KW-0175">Coiled coil</keyword>
<gene>
    <name evidence="3" type="ORF">JF887_13225</name>
</gene>
<name>A0A934NJY2_9BACT</name>
<reference evidence="3 4" key="1">
    <citation type="submission" date="2020-10" db="EMBL/GenBank/DDBJ databases">
        <title>Ca. Dormibacterota MAGs.</title>
        <authorList>
            <person name="Montgomery K."/>
        </authorList>
    </citation>
    <scope>NUCLEOTIDE SEQUENCE [LARGE SCALE GENOMIC DNA]</scope>
    <source>
        <strain evidence="3">Mitchell_Peninsula_5</strain>
    </source>
</reference>
<evidence type="ECO:0000313" key="4">
    <source>
        <dbReference type="Proteomes" id="UP000614410"/>
    </source>
</evidence>
<keyword evidence="3" id="KW-0067">ATP-binding</keyword>
<dbReference type="GO" id="GO:0000731">
    <property type="term" value="P:DNA synthesis involved in DNA repair"/>
    <property type="evidence" value="ECO:0007669"/>
    <property type="project" value="TreeGrafter"/>
</dbReference>
<dbReference type="GO" id="GO:0005524">
    <property type="term" value="F:ATP binding"/>
    <property type="evidence" value="ECO:0007669"/>
    <property type="project" value="UniProtKB-KW"/>
</dbReference>
<organism evidence="3 4">
    <name type="scientific">Candidatus Amunia macphersoniae</name>
    <dbReference type="NCBI Taxonomy" id="3127014"/>
    <lineage>
        <taxon>Bacteria</taxon>
        <taxon>Bacillati</taxon>
        <taxon>Candidatus Dormiibacterota</taxon>
        <taxon>Candidatus Dormibacteria</taxon>
        <taxon>Candidatus Aeolococcales</taxon>
        <taxon>Candidatus Aeolococcaceae</taxon>
        <taxon>Candidatus Amunia</taxon>
    </lineage>
</organism>
<dbReference type="Proteomes" id="UP000614410">
    <property type="component" value="Unassembled WGS sequence"/>
</dbReference>
<dbReference type="InterPro" id="IPR054787">
    <property type="entry name" value="TrlF_ATPase"/>
</dbReference>
<dbReference type="GO" id="GO:0006302">
    <property type="term" value="P:double-strand break repair"/>
    <property type="evidence" value="ECO:0007669"/>
    <property type="project" value="TreeGrafter"/>
</dbReference>
<protein>
    <submittedName>
        <fullName evidence="3">ATP-binding protein</fullName>
    </submittedName>
</protein>
<dbReference type="EMBL" id="JAEKNN010000061">
    <property type="protein sequence ID" value="MBJ7610374.1"/>
    <property type="molecule type" value="Genomic_DNA"/>
</dbReference>
<evidence type="ECO:0000256" key="1">
    <source>
        <dbReference type="SAM" id="Coils"/>
    </source>
</evidence>
<dbReference type="SUPFAM" id="SSF52540">
    <property type="entry name" value="P-loop containing nucleoside triphosphate hydrolases"/>
    <property type="match status" value="1"/>
</dbReference>
<feature type="domain" description="ATPase AAA-type core" evidence="2">
    <location>
        <begin position="796"/>
        <end position="889"/>
    </location>
</feature>
<dbReference type="PANTHER" id="PTHR32182">
    <property type="entry name" value="DNA REPLICATION AND REPAIR PROTEIN RECF"/>
    <property type="match status" value="1"/>
</dbReference>
<evidence type="ECO:0000313" key="3">
    <source>
        <dbReference type="EMBL" id="MBJ7610374.1"/>
    </source>
</evidence>
<dbReference type="AlphaFoldDB" id="A0A934NJY2"/>
<dbReference type="GO" id="GO:0016887">
    <property type="term" value="F:ATP hydrolysis activity"/>
    <property type="evidence" value="ECO:0007669"/>
    <property type="project" value="InterPro"/>
</dbReference>
<accession>A0A934NJY2</accession>
<evidence type="ECO:0000259" key="2">
    <source>
        <dbReference type="Pfam" id="PF13304"/>
    </source>
</evidence>